<dbReference type="AlphaFoldDB" id="A0A0Q9WZC0"/>
<feature type="region of interest" description="Disordered" evidence="1">
    <location>
        <begin position="28"/>
        <end position="65"/>
    </location>
</feature>
<dbReference type="OrthoDB" id="7873134at2759"/>
<dbReference type="Proteomes" id="UP000007798">
    <property type="component" value="Unassembled WGS sequence"/>
</dbReference>
<feature type="compositionally biased region" description="Gly residues" evidence="1">
    <location>
        <begin position="49"/>
        <end position="62"/>
    </location>
</feature>
<evidence type="ECO:0000256" key="1">
    <source>
        <dbReference type="SAM" id="MobiDB-lite"/>
    </source>
</evidence>
<sequence>MLLLLFLHVPRPNRKHSLACNTLLRKSTEPPDERRGLLISKRNIPGFARRGGSGGGGAGVGVGAHTSAVQRQRELTISMSCPGPMEATITRATLKIKCELKAPPTR</sequence>
<evidence type="ECO:0000313" key="2">
    <source>
        <dbReference type="EMBL" id="KRF97772.1"/>
    </source>
</evidence>
<organism evidence="2 3">
    <name type="scientific">Drosophila willistoni</name>
    <name type="common">Fruit fly</name>
    <dbReference type="NCBI Taxonomy" id="7260"/>
    <lineage>
        <taxon>Eukaryota</taxon>
        <taxon>Metazoa</taxon>
        <taxon>Ecdysozoa</taxon>
        <taxon>Arthropoda</taxon>
        <taxon>Hexapoda</taxon>
        <taxon>Insecta</taxon>
        <taxon>Pterygota</taxon>
        <taxon>Neoptera</taxon>
        <taxon>Endopterygota</taxon>
        <taxon>Diptera</taxon>
        <taxon>Brachycera</taxon>
        <taxon>Muscomorpha</taxon>
        <taxon>Ephydroidea</taxon>
        <taxon>Drosophilidae</taxon>
        <taxon>Drosophila</taxon>
        <taxon>Sophophora</taxon>
    </lineage>
</organism>
<protein>
    <submittedName>
        <fullName evidence="2">Uncharacterized protein</fullName>
    </submittedName>
</protein>
<accession>A0A0Q9WZC0</accession>
<gene>
    <name evidence="2" type="primary">Dwil\GK27392</name>
    <name evidence="2" type="ORF">Dwil_GK27392</name>
</gene>
<evidence type="ECO:0000313" key="3">
    <source>
        <dbReference type="Proteomes" id="UP000007798"/>
    </source>
</evidence>
<reference evidence="2 3" key="1">
    <citation type="journal article" date="2007" name="Nature">
        <title>Evolution of genes and genomes on the Drosophila phylogeny.</title>
        <authorList>
            <consortium name="Drosophila 12 Genomes Consortium"/>
            <person name="Clark A.G."/>
            <person name="Eisen M.B."/>
            <person name="Smith D.R."/>
            <person name="Bergman C.M."/>
            <person name="Oliver B."/>
            <person name="Markow T.A."/>
            <person name="Kaufman T.C."/>
            <person name="Kellis M."/>
            <person name="Gelbart W."/>
            <person name="Iyer V.N."/>
            <person name="Pollard D.A."/>
            <person name="Sackton T.B."/>
            <person name="Larracuente A.M."/>
            <person name="Singh N.D."/>
            <person name="Abad J.P."/>
            <person name="Abt D.N."/>
            <person name="Adryan B."/>
            <person name="Aguade M."/>
            <person name="Akashi H."/>
            <person name="Anderson W.W."/>
            <person name="Aquadro C.F."/>
            <person name="Ardell D.H."/>
            <person name="Arguello R."/>
            <person name="Artieri C.G."/>
            <person name="Barbash D.A."/>
            <person name="Barker D."/>
            <person name="Barsanti P."/>
            <person name="Batterham P."/>
            <person name="Batzoglou S."/>
            <person name="Begun D."/>
            <person name="Bhutkar A."/>
            <person name="Blanco E."/>
            <person name="Bosak S.A."/>
            <person name="Bradley R.K."/>
            <person name="Brand A.D."/>
            <person name="Brent M.R."/>
            <person name="Brooks A.N."/>
            <person name="Brown R.H."/>
            <person name="Butlin R.K."/>
            <person name="Caggese C."/>
            <person name="Calvi B.R."/>
            <person name="Bernardo de Carvalho A."/>
            <person name="Caspi A."/>
            <person name="Castrezana S."/>
            <person name="Celniker S.E."/>
            <person name="Chang J.L."/>
            <person name="Chapple C."/>
            <person name="Chatterji S."/>
            <person name="Chinwalla A."/>
            <person name="Civetta A."/>
            <person name="Clifton S.W."/>
            <person name="Comeron J.M."/>
            <person name="Costello J.C."/>
            <person name="Coyne J.A."/>
            <person name="Daub J."/>
            <person name="David R.G."/>
            <person name="Delcher A.L."/>
            <person name="Delehaunty K."/>
            <person name="Do C.B."/>
            <person name="Ebling H."/>
            <person name="Edwards K."/>
            <person name="Eickbush T."/>
            <person name="Evans J.D."/>
            <person name="Filipski A."/>
            <person name="Findeiss S."/>
            <person name="Freyhult E."/>
            <person name="Fulton L."/>
            <person name="Fulton R."/>
            <person name="Garcia A.C."/>
            <person name="Gardiner A."/>
            <person name="Garfield D.A."/>
            <person name="Garvin B.E."/>
            <person name="Gibson G."/>
            <person name="Gilbert D."/>
            <person name="Gnerre S."/>
            <person name="Godfrey J."/>
            <person name="Good R."/>
            <person name="Gotea V."/>
            <person name="Gravely B."/>
            <person name="Greenberg A.J."/>
            <person name="Griffiths-Jones S."/>
            <person name="Gross S."/>
            <person name="Guigo R."/>
            <person name="Gustafson E.A."/>
            <person name="Haerty W."/>
            <person name="Hahn M.W."/>
            <person name="Halligan D.L."/>
            <person name="Halpern A.L."/>
            <person name="Halter G.M."/>
            <person name="Han M.V."/>
            <person name="Heger A."/>
            <person name="Hillier L."/>
            <person name="Hinrichs A.S."/>
            <person name="Holmes I."/>
            <person name="Hoskins R.A."/>
            <person name="Hubisz M.J."/>
            <person name="Hultmark D."/>
            <person name="Huntley M.A."/>
            <person name="Jaffe D.B."/>
            <person name="Jagadeeshan S."/>
            <person name="Jeck W.R."/>
            <person name="Johnson J."/>
            <person name="Jones C.D."/>
            <person name="Jordan W.C."/>
            <person name="Karpen G.H."/>
            <person name="Kataoka E."/>
            <person name="Keightley P.D."/>
            <person name="Kheradpour P."/>
            <person name="Kirkness E.F."/>
            <person name="Koerich L.B."/>
            <person name="Kristiansen K."/>
            <person name="Kudrna D."/>
            <person name="Kulathinal R.J."/>
            <person name="Kumar S."/>
            <person name="Kwok R."/>
            <person name="Lander E."/>
            <person name="Langley C.H."/>
            <person name="Lapoint R."/>
            <person name="Lazzaro B.P."/>
            <person name="Lee S.J."/>
            <person name="Levesque L."/>
            <person name="Li R."/>
            <person name="Lin C.F."/>
            <person name="Lin M.F."/>
            <person name="Lindblad-Toh K."/>
            <person name="Llopart A."/>
            <person name="Long M."/>
            <person name="Low L."/>
            <person name="Lozovsky E."/>
            <person name="Lu J."/>
            <person name="Luo M."/>
            <person name="Machado C.A."/>
            <person name="Makalowski W."/>
            <person name="Marzo M."/>
            <person name="Matsuda M."/>
            <person name="Matzkin L."/>
            <person name="McAllister B."/>
            <person name="McBride C.S."/>
            <person name="McKernan B."/>
            <person name="McKernan K."/>
            <person name="Mendez-Lago M."/>
            <person name="Minx P."/>
            <person name="Mollenhauer M.U."/>
            <person name="Montooth K."/>
            <person name="Mount S.M."/>
            <person name="Mu X."/>
            <person name="Myers E."/>
            <person name="Negre B."/>
            <person name="Newfeld S."/>
            <person name="Nielsen R."/>
            <person name="Noor M.A."/>
            <person name="O'Grady P."/>
            <person name="Pachter L."/>
            <person name="Papaceit M."/>
            <person name="Parisi M.J."/>
            <person name="Parisi M."/>
            <person name="Parts L."/>
            <person name="Pedersen J.S."/>
            <person name="Pesole G."/>
            <person name="Phillippy A.M."/>
            <person name="Ponting C.P."/>
            <person name="Pop M."/>
            <person name="Porcelli D."/>
            <person name="Powell J.R."/>
            <person name="Prohaska S."/>
            <person name="Pruitt K."/>
            <person name="Puig M."/>
            <person name="Quesneville H."/>
            <person name="Ram K.R."/>
            <person name="Rand D."/>
            <person name="Rasmussen M.D."/>
            <person name="Reed L.K."/>
            <person name="Reenan R."/>
            <person name="Reily A."/>
            <person name="Remington K.A."/>
            <person name="Rieger T.T."/>
            <person name="Ritchie M.G."/>
            <person name="Robin C."/>
            <person name="Rogers Y.H."/>
            <person name="Rohde C."/>
            <person name="Rozas J."/>
            <person name="Rubenfield M.J."/>
            <person name="Ruiz A."/>
            <person name="Russo S."/>
            <person name="Salzberg S.L."/>
            <person name="Sanchez-Gracia A."/>
            <person name="Saranga D.J."/>
            <person name="Sato H."/>
            <person name="Schaeffer S.W."/>
            <person name="Schatz M.C."/>
            <person name="Schlenke T."/>
            <person name="Schwartz R."/>
            <person name="Segarra C."/>
            <person name="Singh R.S."/>
            <person name="Sirot L."/>
            <person name="Sirota M."/>
            <person name="Sisneros N.B."/>
            <person name="Smith C.D."/>
            <person name="Smith T.F."/>
            <person name="Spieth J."/>
            <person name="Stage D.E."/>
            <person name="Stark A."/>
            <person name="Stephan W."/>
            <person name="Strausberg R.L."/>
            <person name="Strempel S."/>
            <person name="Sturgill D."/>
            <person name="Sutton G."/>
            <person name="Sutton G.G."/>
            <person name="Tao W."/>
            <person name="Teichmann S."/>
            <person name="Tobari Y.N."/>
            <person name="Tomimura Y."/>
            <person name="Tsolas J.M."/>
            <person name="Valente V.L."/>
            <person name="Venter E."/>
            <person name="Venter J.C."/>
            <person name="Vicario S."/>
            <person name="Vieira F.G."/>
            <person name="Vilella A.J."/>
            <person name="Villasante A."/>
            <person name="Walenz B."/>
            <person name="Wang J."/>
            <person name="Wasserman M."/>
            <person name="Watts T."/>
            <person name="Wilson D."/>
            <person name="Wilson R.K."/>
            <person name="Wing R.A."/>
            <person name="Wolfner M.F."/>
            <person name="Wong A."/>
            <person name="Wong G.K."/>
            <person name="Wu C.I."/>
            <person name="Wu G."/>
            <person name="Yamamoto D."/>
            <person name="Yang H.P."/>
            <person name="Yang S.P."/>
            <person name="Yorke J.A."/>
            <person name="Yoshida K."/>
            <person name="Zdobnov E."/>
            <person name="Zhang P."/>
            <person name="Zhang Y."/>
            <person name="Zimin A.V."/>
            <person name="Baldwin J."/>
            <person name="Abdouelleil A."/>
            <person name="Abdulkadir J."/>
            <person name="Abebe A."/>
            <person name="Abera B."/>
            <person name="Abreu J."/>
            <person name="Acer S.C."/>
            <person name="Aftuck L."/>
            <person name="Alexander A."/>
            <person name="An P."/>
            <person name="Anderson E."/>
            <person name="Anderson S."/>
            <person name="Arachi H."/>
            <person name="Azer M."/>
            <person name="Bachantsang P."/>
            <person name="Barry A."/>
            <person name="Bayul T."/>
            <person name="Berlin A."/>
            <person name="Bessette D."/>
            <person name="Bloom T."/>
            <person name="Blye J."/>
            <person name="Boguslavskiy L."/>
            <person name="Bonnet C."/>
            <person name="Boukhgalter B."/>
            <person name="Bourzgui I."/>
            <person name="Brown A."/>
            <person name="Cahill P."/>
            <person name="Channer S."/>
            <person name="Cheshatsang Y."/>
            <person name="Chuda L."/>
            <person name="Citroen M."/>
            <person name="Collymore A."/>
            <person name="Cooke P."/>
            <person name="Costello M."/>
            <person name="D'Aco K."/>
            <person name="Daza R."/>
            <person name="De Haan G."/>
            <person name="DeGray S."/>
            <person name="DeMaso C."/>
            <person name="Dhargay N."/>
            <person name="Dooley K."/>
            <person name="Dooley E."/>
            <person name="Doricent M."/>
            <person name="Dorje P."/>
            <person name="Dorjee K."/>
            <person name="Dupes A."/>
            <person name="Elong R."/>
            <person name="Falk J."/>
            <person name="Farina A."/>
            <person name="Faro S."/>
            <person name="Ferguson D."/>
            <person name="Fisher S."/>
            <person name="Foley C.D."/>
            <person name="Franke A."/>
            <person name="Friedrich D."/>
            <person name="Gadbois L."/>
            <person name="Gearin G."/>
            <person name="Gearin C.R."/>
            <person name="Giannoukos G."/>
            <person name="Goode T."/>
            <person name="Graham J."/>
            <person name="Grandbois E."/>
            <person name="Grewal S."/>
            <person name="Gyaltsen K."/>
            <person name="Hafez N."/>
            <person name="Hagos B."/>
            <person name="Hall J."/>
            <person name="Henson C."/>
            <person name="Hollinger A."/>
            <person name="Honan T."/>
            <person name="Huard M.D."/>
            <person name="Hughes L."/>
            <person name="Hurhula B."/>
            <person name="Husby M.E."/>
            <person name="Kamat A."/>
            <person name="Kanga B."/>
            <person name="Kashin S."/>
            <person name="Khazanovich D."/>
            <person name="Kisner P."/>
            <person name="Lance K."/>
            <person name="Lara M."/>
            <person name="Lee W."/>
            <person name="Lennon N."/>
            <person name="Letendre F."/>
            <person name="LeVine R."/>
            <person name="Lipovsky A."/>
            <person name="Liu X."/>
            <person name="Liu J."/>
            <person name="Liu S."/>
            <person name="Lokyitsang T."/>
            <person name="Lokyitsang Y."/>
            <person name="Lubonja R."/>
            <person name="Lui A."/>
            <person name="MacDonald P."/>
            <person name="Magnisalis V."/>
            <person name="Maru K."/>
            <person name="Matthews C."/>
            <person name="McCusker W."/>
            <person name="McDonough S."/>
            <person name="Mehta T."/>
            <person name="Meldrim J."/>
            <person name="Meneus L."/>
            <person name="Mihai O."/>
            <person name="Mihalev A."/>
            <person name="Mihova T."/>
            <person name="Mittelman R."/>
            <person name="Mlenga V."/>
            <person name="Montmayeur A."/>
            <person name="Mulrain L."/>
            <person name="Navidi A."/>
            <person name="Naylor J."/>
            <person name="Negash T."/>
            <person name="Nguyen T."/>
            <person name="Nguyen N."/>
            <person name="Nicol R."/>
            <person name="Norbu C."/>
            <person name="Norbu N."/>
            <person name="Novod N."/>
            <person name="O'Neill B."/>
            <person name="Osman S."/>
            <person name="Markiewicz E."/>
            <person name="Oyono O.L."/>
            <person name="Patti C."/>
            <person name="Phunkhang P."/>
            <person name="Pierre F."/>
            <person name="Priest M."/>
            <person name="Raghuraman S."/>
            <person name="Rege F."/>
            <person name="Reyes R."/>
            <person name="Rise C."/>
            <person name="Rogov P."/>
            <person name="Ross K."/>
            <person name="Ryan E."/>
            <person name="Settipalli S."/>
            <person name="Shea T."/>
            <person name="Sherpa N."/>
            <person name="Shi L."/>
            <person name="Shih D."/>
            <person name="Sparrow T."/>
            <person name="Spaulding J."/>
            <person name="Stalker J."/>
            <person name="Stange-Thomann N."/>
            <person name="Stavropoulos S."/>
            <person name="Stone C."/>
            <person name="Strader C."/>
            <person name="Tesfaye S."/>
            <person name="Thomson T."/>
            <person name="Thoulutsang Y."/>
            <person name="Thoulutsang D."/>
            <person name="Topham K."/>
            <person name="Topping I."/>
            <person name="Tsamla T."/>
            <person name="Vassiliev H."/>
            <person name="Vo A."/>
            <person name="Wangchuk T."/>
            <person name="Wangdi T."/>
            <person name="Weiand M."/>
            <person name="Wilkinson J."/>
            <person name="Wilson A."/>
            <person name="Yadav S."/>
            <person name="Young G."/>
            <person name="Yu Q."/>
            <person name="Zembek L."/>
            <person name="Zhong D."/>
            <person name="Zimmer A."/>
            <person name="Zwirko Z."/>
            <person name="Jaffe D.B."/>
            <person name="Alvarez P."/>
            <person name="Brockman W."/>
            <person name="Butler J."/>
            <person name="Chin C."/>
            <person name="Gnerre S."/>
            <person name="Grabherr M."/>
            <person name="Kleber M."/>
            <person name="Mauceli E."/>
            <person name="MacCallum I."/>
        </authorList>
    </citation>
    <scope>NUCLEOTIDE SEQUENCE [LARGE SCALE GENOMIC DNA]</scope>
    <source>
        <strain evidence="3">Tucson 14030-0811.24</strain>
    </source>
</reference>
<dbReference type="InParanoid" id="A0A0Q9WZC0"/>
<proteinExistence type="predicted"/>
<keyword evidence="3" id="KW-1185">Reference proteome</keyword>
<name>A0A0Q9WZC0_DROWI</name>
<dbReference type="EMBL" id="CH963847">
    <property type="protein sequence ID" value="KRF97772.1"/>
    <property type="molecule type" value="Genomic_DNA"/>
</dbReference>